<feature type="transmembrane region" description="Helical" evidence="2">
    <location>
        <begin position="21"/>
        <end position="38"/>
    </location>
</feature>
<evidence type="ECO:0008006" key="5">
    <source>
        <dbReference type="Google" id="ProtNLM"/>
    </source>
</evidence>
<proteinExistence type="predicted"/>
<keyword evidence="2" id="KW-0472">Membrane</keyword>
<sequence>MVDLEWDPEHVPRVKLGLHSAQILLGFTIWCLEIAVFVGKDAKVVVNNAWTFAVCFLSIPAWLYLIMAPRWPQARRIAQPKAMLVIDVLLAILWLSAFATQAAFNTANQCGQVCNLSKAIVGLGVFNTLLWVGSSLVSSYSLTYYNFHGTLPGYDSHQRLPGNSTNIDPDKAAFSTADEDYERVNLDDQEAGGAHYAEAGRYGTANPYSTDDFSNPDRYGSLPPRNNSSHGNGDDFLHADTEYTSGGVPPAPAPTPYGGTPQRPYTDEPAHFPAGNYDRGHP</sequence>
<comment type="caution">
    <text evidence="3">The sequence shown here is derived from an EMBL/GenBank/DDBJ whole genome shotgun (WGS) entry which is preliminary data.</text>
</comment>
<organism evidence="3 4">
    <name type="scientific">Ophiocordyceps sinensis</name>
    <dbReference type="NCBI Taxonomy" id="72228"/>
    <lineage>
        <taxon>Eukaryota</taxon>
        <taxon>Fungi</taxon>
        <taxon>Dikarya</taxon>
        <taxon>Ascomycota</taxon>
        <taxon>Pezizomycotina</taxon>
        <taxon>Sordariomycetes</taxon>
        <taxon>Hypocreomycetidae</taxon>
        <taxon>Hypocreales</taxon>
        <taxon>Ophiocordycipitaceae</taxon>
        <taxon>Ophiocordyceps</taxon>
    </lineage>
</organism>
<feature type="region of interest" description="Disordered" evidence="1">
    <location>
        <begin position="160"/>
        <end position="181"/>
    </location>
</feature>
<feature type="transmembrane region" description="Helical" evidence="2">
    <location>
        <begin position="50"/>
        <end position="71"/>
    </location>
</feature>
<protein>
    <recommendedName>
        <fullName evidence="5">Chaperone-binding protein</fullName>
    </recommendedName>
</protein>
<keyword evidence="4" id="KW-1185">Reference proteome</keyword>
<keyword evidence="2" id="KW-0812">Transmembrane</keyword>
<evidence type="ECO:0000256" key="1">
    <source>
        <dbReference type="SAM" id="MobiDB-lite"/>
    </source>
</evidence>
<dbReference type="PANTHER" id="PTHR37451:SF3">
    <property type="entry name" value="MARVEL DOMAIN-CONTAINING PROTEIN"/>
    <property type="match status" value="1"/>
</dbReference>
<dbReference type="Proteomes" id="UP000557566">
    <property type="component" value="Unassembled WGS sequence"/>
</dbReference>
<dbReference type="PANTHER" id="PTHR37451">
    <property type="entry name" value="MARVEL DOMAIN"/>
    <property type="match status" value="1"/>
</dbReference>
<evidence type="ECO:0000313" key="4">
    <source>
        <dbReference type="Proteomes" id="UP000557566"/>
    </source>
</evidence>
<reference evidence="3 4" key="1">
    <citation type="journal article" date="2020" name="Genome Biol. Evol.">
        <title>A new high-quality draft genome assembly of the Chinese cordyceps Ophiocordyceps sinensis.</title>
        <authorList>
            <person name="Shu R."/>
            <person name="Zhang J."/>
            <person name="Meng Q."/>
            <person name="Zhang H."/>
            <person name="Zhou G."/>
            <person name="Li M."/>
            <person name="Wu P."/>
            <person name="Zhao Y."/>
            <person name="Chen C."/>
            <person name="Qin Q."/>
        </authorList>
    </citation>
    <scope>NUCLEOTIDE SEQUENCE [LARGE SCALE GENOMIC DNA]</scope>
    <source>
        <strain evidence="3 4">IOZ07</strain>
    </source>
</reference>
<keyword evidence="2" id="KW-1133">Transmembrane helix</keyword>
<name>A0A8H4PVC0_9HYPO</name>
<dbReference type="EMBL" id="JAAVMX010000003">
    <property type="protein sequence ID" value="KAF4511180.1"/>
    <property type="molecule type" value="Genomic_DNA"/>
</dbReference>
<dbReference type="AlphaFoldDB" id="A0A8H4PVC0"/>
<feature type="region of interest" description="Disordered" evidence="1">
    <location>
        <begin position="200"/>
        <end position="282"/>
    </location>
</feature>
<dbReference type="OrthoDB" id="5284712at2759"/>
<accession>A0A8H4PVC0</accession>
<feature type="transmembrane region" description="Helical" evidence="2">
    <location>
        <begin position="83"/>
        <end position="104"/>
    </location>
</feature>
<evidence type="ECO:0000313" key="3">
    <source>
        <dbReference type="EMBL" id="KAF4511180.1"/>
    </source>
</evidence>
<evidence type="ECO:0000256" key="2">
    <source>
        <dbReference type="SAM" id="Phobius"/>
    </source>
</evidence>
<gene>
    <name evidence="3" type="ORF">G6O67_003000</name>
</gene>
<feature type="compositionally biased region" description="Basic and acidic residues" evidence="1">
    <location>
        <begin position="232"/>
        <end position="241"/>
    </location>
</feature>